<accession>A0A6N1ASN7</accession>
<reference evidence="1 2" key="1">
    <citation type="submission" date="2020-06" db="EMBL/GenBank/DDBJ databases">
        <title>Complete genome of Azosprillum oryzae KACC14407.</title>
        <authorList>
            <person name="Kim M."/>
            <person name="Park Y.-J."/>
            <person name="Shin J.-H."/>
        </authorList>
    </citation>
    <scope>NUCLEOTIDE SEQUENCE [LARGE SCALE GENOMIC DNA]</scope>
    <source>
        <strain evidence="1 2">KACC 14407</strain>
        <plasmid evidence="1 2">unnamed7</plasmid>
    </source>
</reference>
<name>A0A6N1ASN7_9PROT</name>
<keyword evidence="1" id="KW-0614">Plasmid</keyword>
<dbReference type="AlphaFoldDB" id="A0A6N1ASN7"/>
<protein>
    <submittedName>
        <fullName evidence="1">Uncharacterized protein</fullName>
    </submittedName>
</protein>
<sequence>MILDINPVILVYFPPILGNAGDLKLLESESSDPGKSTRQLVRKAGAGQRNNLYWMRTNGNPDRISTASPVHRSVSRFMQNAASSCEKSGAVGNRP</sequence>
<dbReference type="KEGG" id="aoz:HUE56_30240"/>
<proteinExistence type="predicted"/>
<keyword evidence="2" id="KW-1185">Reference proteome</keyword>
<geneLocation type="plasmid" evidence="1 2">
    <name>unnamed7</name>
</geneLocation>
<evidence type="ECO:0000313" key="2">
    <source>
        <dbReference type="Proteomes" id="UP000509702"/>
    </source>
</evidence>
<dbReference type="Proteomes" id="UP000509702">
    <property type="component" value="Plasmid unnamed7"/>
</dbReference>
<dbReference type="RefSeq" id="WP_136706014.1">
    <property type="nucleotide sequence ID" value="NZ_BSOV01000001.1"/>
</dbReference>
<gene>
    <name evidence="1" type="ORF">HUE56_30240</name>
</gene>
<organism evidence="1 2">
    <name type="scientific">Azospirillum oryzae</name>
    <dbReference type="NCBI Taxonomy" id="286727"/>
    <lineage>
        <taxon>Bacteria</taxon>
        <taxon>Pseudomonadati</taxon>
        <taxon>Pseudomonadota</taxon>
        <taxon>Alphaproteobacteria</taxon>
        <taxon>Rhodospirillales</taxon>
        <taxon>Azospirillaceae</taxon>
        <taxon>Azospirillum</taxon>
    </lineage>
</organism>
<dbReference type="EMBL" id="CP054622">
    <property type="protein sequence ID" value="QKS54781.1"/>
    <property type="molecule type" value="Genomic_DNA"/>
</dbReference>
<evidence type="ECO:0000313" key="1">
    <source>
        <dbReference type="EMBL" id="QKS54781.1"/>
    </source>
</evidence>